<evidence type="ECO:0000259" key="3">
    <source>
        <dbReference type="Pfam" id="PF20237"/>
    </source>
</evidence>
<dbReference type="InterPro" id="IPR046529">
    <property type="entry name" value="DUF6594"/>
</dbReference>
<accession>A0A4S8ZJP4</accession>
<gene>
    <name evidence="4" type="ORF">D6D20_01462</name>
</gene>
<dbReference type="PANTHER" id="PTHR34502:SF4">
    <property type="entry name" value="DUF6594 DOMAIN-CONTAINING PROTEIN"/>
    <property type="match status" value="1"/>
</dbReference>
<keyword evidence="2" id="KW-0812">Transmembrane</keyword>
<evidence type="ECO:0000313" key="5">
    <source>
        <dbReference type="Proteomes" id="UP000310421"/>
    </source>
</evidence>
<evidence type="ECO:0000256" key="2">
    <source>
        <dbReference type="SAM" id="Phobius"/>
    </source>
</evidence>
<dbReference type="EMBL" id="QZAN01000008">
    <property type="protein sequence ID" value="THW66216.1"/>
    <property type="molecule type" value="Genomic_DNA"/>
</dbReference>
<dbReference type="Pfam" id="PF20237">
    <property type="entry name" value="DUF6594"/>
    <property type="match status" value="1"/>
</dbReference>
<proteinExistence type="predicted"/>
<evidence type="ECO:0000313" key="4">
    <source>
        <dbReference type="EMBL" id="THW66216.1"/>
    </source>
</evidence>
<feature type="transmembrane region" description="Helical" evidence="2">
    <location>
        <begin position="408"/>
        <end position="430"/>
    </location>
</feature>
<feature type="transmembrane region" description="Helical" evidence="2">
    <location>
        <begin position="346"/>
        <end position="365"/>
    </location>
</feature>
<keyword evidence="2" id="KW-0472">Membrane</keyword>
<organism evidence="4 5">
    <name type="scientific">Aureobasidium pullulans</name>
    <name type="common">Black yeast</name>
    <name type="synonym">Pullularia pullulans</name>
    <dbReference type="NCBI Taxonomy" id="5580"/>
    <lineage>
        <taxon>Eukaryota</taxon>
        <taxon>Fungi</taxon>
        <taxon>Dikarya</taxon>
        <taxon>Ascomycota</taxon>
        <taxon>Pezizomycotina</taxon>
        <taxon>Dothideomycetes</taxon>
        <taxon>Dothideomycetidae</taxon>
        <taxon>Dothideales</taxon>
        <taxon>Saccotheciaceae</taxon>
        <taxon>Aureobasidium</taxon>
    </lineage>
</organism>
<feature type="region of interest" description="Disordered" evidence="1">
    <location>
        <begin position="468"/>
        <end position="492"/>
    </location>
</feature>
<reference evidence="4 5" key="1">
    <citation type="submission" date="2018-10" db="EMBL/GenBank/DDBJ databases">
        <title>Fifty Aureobasidium pullulans genomes reveal a recombining polyextremotolerant generalist.</title>
        <authorList>
            <person name="Gostincar C."/>
            <person name="Turk M."/>
            <person name="Zajc J."/>
            <person name="Gunde-Cimerman N."/>
        </authorList>
    </citation>
    <scope>NUCLEOTIDE SEQUENCE [LARGE SCALE GENOMIC DNA]</scope>
    <source>
        <strain evidence="4 5">EXF-10751</strain>
    </source>
</reference>
<name>A0A4S8ZJP4_AURPU</name>
<sequence length="522" mass="58938">MRRQVRLSVVNLRPLKTTLPFYKGNNMTSTTELRPMSPNSAVDSHAGPAISSGTQTPVGRRTLPAMEADGYRLFSDFISSDPLRSTTIFRRFDRLAIRNLLYLESELAALETEVERLDLDMIPETMINHLGDWTILKAEAEYAEEDTSENIPEEEAKKQELMIARMRLVKKIRVKVKEYHEALKLMCEIFALERPERDDIETNGRIFVQPDEDDYDHDHWEAKADSHAIIQGAMALHLCKKNRKDLCTLAPQVERDPLTRLVESKHQLRSMIKDKTTGMISLSKWKRMNKVITWISVCLVVVWLVGAIVGLYCWRSDKGRLILLSVLTLGFAFSILWVTTARRHDIFASTAAYAAVLVVFIGSTLDTAGSKGTTSAKSSKTRLSRSLEPTRTYFASGFHIGQAPDRTYAITMMGGMFLVAGVLLCAILLLQPLETYQERTPLFREASGKTVKMQDEIDDLLANTNAQTQSLSQRHDHQDLPSPRHPALSSKEFARESSTNLFQIALEHTTSSNRSSLKFTTV</sequence>
<feature type="transmembrane region" description="Helical" evidence="2">
    <location>
        <begin position="291"/>
        <end position="314"/>
    </location>
</feature>
<protein>
    <recommendedName>
        <fullName evidence="3">DUF6594 domain-containing protein</fullName>
    </recommendedName>
</protein>
<dbReference type="AlphaFoldDB" id="A0A4S8ZJP4"/>
<feature type="transmembrane region" description="Helical" evidence="2">
    <location>
        <begin position="320"/>
        <end position="339"/>
    </location>
</feature>
<comment type="caution">
    <text evidence="4">The sequence shown here is derived from an EMBL/GenBank/DDBJ whole genome shotgun (WGS) entry which is preliminary data.</text>
</comment>
<evidence type="ECO:0000256" key="1">
    <source>
        <dbReference type="SAM" id="MobiDB-lite"/>
    </source>
</evidence>
<feature type="domain" description="DUF6594" evidence="3">
    <location>
        <begin position="71"/>
        <end position="358"/>
    </location>
</feature>
<dbReference type="PANTHER" id="PTHR34502">
    <property type="entry name" value="DUF6594 DOMAIN-CONTAINING PROTEIN-RELATED"/>
    <property type="match status" value="1"/>
</dbReference>
<dbReference type="Proteomes" id="UP000310421">
    <property type="component" value="Unassembled WGS sequence"/>
</dbReference>
<feature type="compositionally biased region" description="Polar residues" evidence="1">
    <location>
        <begin position="33"/>
        <end position="42"/>
    </location>
</feature>
<keyword evidence="2" id="KW-1133">Transmembrane helix</keyword>
<feature type="region of interest" description="Disordered" evidence="1">
    <location>
        <begin position="33"/>
        <end position="60"/>
    </location>
</feature>